<feature type="domain" description="SMP-30/Gluconolactonase/LRE-like region" evidence="2">
    <location>
        <begin position="105"/>
        <end position="195"/>
    </location>
</feature>
<gene>
    <name evidence="3" type="ORF">IOQ59_00810</name>
</gene>
<evidence type="ECO:0000259" key="2">
    <source>
        <dbReference type="Pfam" id="PF08450"/>
    </source>
</evidence>
<proteinExistence type="predicted"/>
<dbReference type="Pfam" id="PF08450">
    <property type="entry name" value="SGL"/>
    <property type="match status" value="1"/>
</dbReference>
<dbReference type="AlphaFoldDB" id="A0A8J7K8M4"/>
<feature type="chain" id="PRO_5035148438" evidence="1">
    <location>
        <begin position="35"/>
        <end position="304"/>
    </location>
</feature>
<evidence type="ECO:0000256" key="1">
    <source>
        <dbReference type="SAM" id="SignalP"/>
    </source>
</evidence>
<dbReference type="RefSeq" id="WP_193951349.1">
    <property type="nucleotide sequence ID" value="NZ_JADEYS010000001.1"/>
</dbReference>
<sequence length="304" mass="32892">MFQYTQNVVHSVKRLAQSALIAGGVALVSSPLMAATAENRLGTEQWSIENLDQPESVVIEHQTGRVFISNINGQPMALNGKGYISLADQNGNLLKKQWAKGMDAPKGMAIAGSYLYVADMQRVHIVDLKTGETVKQLTAANAKMLNDVTAAPDGTVYISDMAGGGIYRIQNDTLELWFSSDQLPHPNGVLWHQDSLLVAGWGISMHSDFTTDQPGTLYQMDINTPALKAVPTGYQLGNLDGVVAINDALYVSDWISGELFVLEGKERRKVLSPGAGLADIGVSGNTLYAPMMMDNRVVAWQVVQ</sequence>
<reference evidence="3" key="1">
    <citation type="submission" date="2020-10" db="EMBL/GenBank/DDBJ databases">
        <title>Bacterium isolated from coastal waters sediment.</title>
        <authorList>
            <person name="Chen R.-J."/>
            <person name="Lu D.-C."/>
            <person name="Zhu K.-L."/>
            <person name="Du Z.-J."/>
        </authorList>
    </citation>
    <scope>NUCLEOTIDE SEQUENCE</scope>
    <source>
        <strain evidence="3">N1Y112</strain>
    </source>
</reference>
<organism evidence="3 4">
    <name type="scientific">Pontibacterium sinense</name>
    <dbReference type="NCBI Taxonomy" id="2781979"/>
    <lineage>
        <taxon>Bacteria</taxon>
        <taxon>Pseudomonadati</taxon>
        <taxon>Pseudomonadota</taxon>
        <taxon>Gammaproteobacteria</taxon>
        <taxon>Oceanospirillales</taxon>
        <taxon>Oceanospirillaceae</taxon>
        <taxon>Pontibacterium</taxon>
    </lineage>
</organism>
<dbReference type="InterPro" id="IPR015943">
    <property type="entry name" value="WD40/YVTN_repeat-like_dom_sf"/>
</dbReference>
<dbReference type="EMBL" id="JADEYS010000001">
    <property type="protein sequence ID" value="MBE9395791.1"/>
    <property type="molecule type" value="Genomic_DNA"/>
</dbReference>
<evidence type="ECO:0000313" key="3">
    <source>
        <dbReference type="EMBL" id="MBE9395791.1"/>
    </source>
</evidence>
<protein>
    <submittedName>
        <fullName evidence="3">SMP-30/gluconolactonase/LRE family protein</fullName>
    </submittedName>
</protein>
<dbReference type="SUPFAM" id="SSF63825">
    <property type="entry name" value="YWTD domain"/>
    <property type="match status" value="1"/>
</dbReference>
<dbReference type="InterPro" id="IPR013658">
    <property type="entry name" value="SGL"/>
</dbReference>
<comment type="caution">
    <text evidence="3">The sequence shown here is derived from an EMBL/GenBank/DDBJ whole genome shotgun (WGS) entry which is preliminary data.</text>
</comment>
<feature type="signal peptide" evidence="1">
    <location>
        <begin position="1"/>
        <end position="34"/>
    </location>
</feature>
<keyword evidence="1" id="KW-0732">Signal</keyword>
<accession>A0A8J7K8M4</accession>
<keyword evidence="4" id="KW-1185">Reference proteome</keyword>
<dbReference type="Gene3D" id="2.130.10.10">
    <property type="entry name" value="YVTN repeat-like/Quinoprotein amine dehydrogenase"/>
    <property type="match status" value="1"/>
</dbReference>
<name>A0A8J7K8M4_9GAMM</name>
<evidence type="ECO:0000313" key="4">
    <source>
        <dbReference type="Proteomes" id="UP000640333"/>
    </source>
</evidence>
<dbReference type="Proteomes" id="UP000640333">
    <property type="component" value="Unassembled WGS sequence"/>
</dbReference>